<dbReference type="AlphaFoldDB" id="A0A3P1STE9"/>
<evidence type="ECO:0000313" key="2">
    <source>
        <dbReference type="Proteomes" id="UP000267535"/>
    </source>
</evidence>
<dbReference type="EMBL" id="RQXV01000002">
    <property type="protein sequence ID" value="RRD00477.1"/>
    <property type="molecule type" value="Genomic_DNA"/>
</dbReference>
<proteinExistence type="predicted"/>
<keyword evidence="2" id="KW-1185">Reference proteome</keyword>
<name>A0A3P1STE9_9GAMM</name>
<dbReference type="RefSeq" id="WP_124925058.1">
    <property type="nucleotide sequence ID" value="NZ_BMOH01000003.1"/>
</dbReference>
<reference evidence="1 2" key="1">
    <citation type="submission" date="2018-11" db="EMBL/GenBank/DDBJ databases">
        <title>The draft genome sequence of Amphritea balenae JAMM 1525T.</title>
        <authorList>
            <person name="Fang Z."/>
            <person name="Zhang Y."/>
            <person name="Han X."/>
        </authorList>
    </citation>
    <scope>NUCLEOTIDE SEQUENCE [LARGE SCALE GENOMIC DNA]</scope>
    <source>
        <strain evidence="1 2">JAMM 1525</strain>
    </source>
</reference>
<gene>
    <name evidence="1" type="ORF">EHS89_05125</name>
</gene>
<dbReference type="Proteomes" id="UP000267535">
    <property type="component" value="Unassembled WGS sequence"/>
</dbReference>
<evidence type="ECO:0000313" key="1">
    <source>
        <dbReference type="EMBL" id="RRD00477.1"/>
    </source>
</evidence>
<dbReference type="OrthoDB" id="9873511at2"/>
<organism evidence="1 2">
    <name type="scientific">Amphritea balenae</name>
    <dbReference type="NCBI Taxonomy" id="452629"/>
    <lineage>
        <taxon>Bacteria</taxon>
        <taxon>Pseudomonadati</taxon>
        <taxon>Pseudomonadota</taxon>
        <taxon>Gammaproteobacteria</taxon>
        <taxon>Oceanospirillales</taxon>
        <taxon>Oceanospirillaceae</taxon>
        <taxon>Amphritea</taxon>
    </lineage>
</organism>
<accession>A0A3P1STE9</accession>
<protein>
    <submittedName>
        <fullName evidence="1">Uncharacterized protein</fullName>
    </submittedName>
</protein>
<comment type="caution">
    <text evidence="1">The sequence shown here is derived from an EMBL/GenBank/DDBJ whole genome shotgun (WGS) entry which is preliminary data.</text>
</comment>
<sequence length="59" mass="7087">MQLLRLNENLLGWDCDTLIVMYNDESKTFKTIWELEEYLDHRFGVLIVNEESLTDDNIH</sequence>